<feature type="transmembrane region" description="Helical" evidence="1">
    <location>
        <begin position="71"/>
        <end position="89"/>
    </location>
</feature>
<keyword evidence="3" id="KW-1185">Reference proteome</keyword>
<accession>A0A8X7BNW4</accession>
<dbReference type="Proteomes" id="UP000886998">
    <property type="component" value="Unassembled WGS sequence"/>
</dbReference>
<comment type="caution">
    <text evidence="2">The sequence shown here is derived from an EMBL/GenBank/DDBJ whole genome shotgun (WGS) entry which is preliminary data.</text>
</comment>
<dbReference type="AlphaFoldDB" id="A0A8X7BNW4"/>
<proteinExistence type="predicted"/>
<reference evidence="2" key="1">
    <citation type="submission" date="2020-08" db="EMBL/GenBank/DDBJ databases">
        <title>Multicomponent nature underlies the extraordinary mechanical properties of spider dragline silk.</title>
        <authorList>
            <person name="Kono N."/>
            <person name="Nakamura H."/>
            <person name="Mori M."/>
            <person name="Yoshida Y."/>
            <person name="Ohtoshi R."/>
            <person name="Malay A.D."/>
            <person name="Moran D.A.P."/>
            <person name="Tomita M."/>
            <person name="Numata K."/>
            <person name="Arakawa K."/>
        </authorList>
    </citation>
    <scope>NUCLEOTIDE SEQUENCE</scope>
</reference>
<dbReference type="OrthoDB" id="6437278at2759"/>
<name>A0A8X7BNW4_9ARAC</name>
<keyword evidence="1" id="KW-0472">Membrane</keyword>
<evidence type="ECO:0008006" key="4">
    <source>
        <dbReference type="Google" id="ProtNLM"/>
    </source>
</evidence>
<organism evidence="2 3">
    <name type="scientific">Trichonephila inaurata madagascariensis</name>
    <dbReference type="NCBI Taxonomy" id="2747483"/>
    <lineage>
        <taxon>Eukaryota</taxon>
        <taxon>Metazoa</taxon>
        <taxon>Ecdysozoa</taxon>
        <taxon>Arthropoda</taxon>
        <taxon>Chelicerata</taxon>
        <taxon>Arachnida</taxon>
        <taxon>Araneae</taxon>
        <taxon>Araneomorphae</taxon>
        <taxon>Entelegynae</taxon>
        <taxon>Araneoidea</taxon>
        <taxon>Nephilidae</taxon>
        <taxon>Trichonephila</taxon>
        <taxon>Trichonephila inaurata</taxon>
    </lineage>
</organism>
<evidence type="ECO:0000256" key="1">
    <source>
        <dbReference type="SAM" id="Phobius"/>
    </source>
</evidence>
<gene>
    <name evidence="2" type="primary">NCL1_52443</name>
    <name evidence="2" type="ORF">TNIN_13971</name>
</gene>
<evidence type="ECO:0000313" key="2">
    <source>
        <dbReference type="EMBL" id="GFY37983.1"/>
    </source>
</evidence>
<keyword evidence="1" id="KW-0812">Transmembrane</keyword>
<dbReference type="EMBL" id="BMAV01000586">
    <property type="protein sequence ID" value="GFY37983.1"/>
    <property type="molecule type" value="Genomic_DNA"/>
</dbReference>
<sequence length="338" mass="38722">MAFIIVDGQTYLRRRSASVRYPTTCAPLGTSRVFKGTFENIPHHGVGKEIHLQQRFLRHYGINHQIKQDRMMKFVVLLVLIALATPAFAQDFQEFLKMFTDLGCKETDYIMSDMHRYLRMCDQCLSFQISLEKTEPIKCGIYHQSNLGRMIKLVTLLVLIAMTTPAFAQSFQEVVQMFMDVGCKDTKDIGAASRFFVRTCDQCLRFTVTLKKADLINCGTPSLYIEEFLQMFADLGCKETKYIGSDSHNYMKMCDECLSFSMSLEIVEPIMCGILSKLAEKAIKARLNDFLENNNILIPEQHGFRPRLSTTHQLLRVVKFIKEGNNRGLSLNLQLQCS</sequence>
<evidence type="ECO:0000313" key="3">
    <source>
        <dbReference type="Proteomes" id="UP000886998"/>
    </source>
</evidence>
<protein>
    <recommendedName>
        <fullName evidence="4">Reverse transcriptase domain-containing protein</fullName>
    </recommendedName>
</protein>
<keyword evidence="1" id="KW-1133">Transmembrane helix</keyword>